<gene>
    <name evidence="1" type="ORF">RHMOL_Rhmol04G0221000</name>
</gene>
<sequence>MCEIKPSHDLNSKVEILTEKVEKLLCMGPATSQPPLSQEACSLCASLAYFIADCPAAPQFPIFVEEQVNAAQGYSNAHGFSQSSNDLYSSTYNTGWARHPNFSWRLAVPLPSSLDL</sequence>
<keyword evidence="2" id="KW-1185">Reference proteome</keyword>
<proteinExistence type="predicted"/>
<evidence type="ECO:0000313" key="2">
    <source>
        <dbReference type="Proteomes" id="UP001062846"/>
    </source>
</evidence>
<dbReference type="EMBL" id="CM046391">
    <property type="protein sequence ID" value="KAI8560004.1"/>
    <property type="molecule type" value="Genomic_DNA"/>
</dbReference>
<protein>
    <submittedName>
        <fullName evidence="1">Uncharacterized protein</fullName>
    </submittedName>
</protein>
<evidence type="ECO:0000313" key="1">
    <source>
        <dbReference type="EMBL" id="KAI8560004.1"/>
    </source>
</evidence>
<accession>A0ACC0P4P4</accession>
<dbReference type="Proteomes" id="UP001062846">
    <property type="component" value="Chromosome 4"/>
</dbReference>
<name>A0ACC0P4P4_RHOML</name>
<comment type="caution">
    <text evidence="1">The sequence shown here is derived from an EMBL/GenBank/DDBJ whole genome shotgun (WGS) entry which is preliminary data.</text>
</comment>
<reference evidence="1" key="1">
    <citation type="submission" date="2022-02" db="EMBL/GenBank/DDBJ databases">
        <title>Plant Genome Project.</title>
        <authorList>
            <person name="Zhang R.-G."/>
        </authorList>
    </citation>
    <scope>NUCLEOTIDE SEQUENCE</scope>
    <source>
        <strain evidence="1">AT1</strain>
    </source>
</reference>
<organism evidence="1 2">
    <name type="scientific">Rhododendron molle</name>
    <name type="common">Chinese azalea</name>
    <name type="synonym">Azalea mollis</name>
    <dbReference type="NCBI Taxonomy" id="49168"/>
    <lineage>
        <taxon>Eukaryota</taxon>
        <taxon>Viridiplantae</taxon>
        <taxon>Streptophyta</taxon>
        <taxon>Embryophyta</taxon>
        <taxon>Tracheophyta</taxon>
        <taxon>Spermatophyta</taxon>
        <taxon>Magnoliopsida</taxon>
        <taxon>eudicotyledons</taxon>
        <taxon>Gunneridae</taxon>
        <taxon>Pentapetalae</taxon>
        <taxon>asterids</taxon>
        <taxon>Ericales</taxon>
        <taxon>Ericaceae</taxon>
        <taxon>Ericoideae</taxon>
        <taxon>Rhodoreae</taxon>
        <taxon>Rhododendron</taxon>
    </lineage>
</organism>